<dbReference type="PANTHER" id="PTHR43744">
    <property type="entry name" value="ABC TRANSPORTER PERMEASE PROTEIN MG189-RELATED-RELATED"/>
    <property type="match status" value="1"/>
</dbReference>
<dbReference type="KEGG" id="pswu:SY83_21290"/>
<organism evidence="9 10">
    <name type="scientific">Paenibacillus swuensis</name>
    <dbReference type="NCBI Taxonomy" id="1178515"/>
    <lineage>
        <taxon>Bacteria</taxon>
        <taxon>Bacillati</taxon>
        <taxon>Bacillota</taxon>
        <taxon>Bacilli</taxon>
        <taxon>Bacillales</taxon>
        <taxon>Paenibacillaceae</taxon>
        <taxon>Paenibacillus</taxon>
    </lineage>
</organism>
<evidence type="ECO:0000256" key="6">
    <source>
        <dbReference type="ARBA" id="ARBA00023136"/>
    </source>
</evidence>
<sequence length="290" mass="33356">MKSQDRGILSHHDLNKPGHKLVYTLMIIVIMVMVCTMIYPILMTFFNALKSNVEVNSFPPRFLPSEWHWDNFRKGWDFIDLPLFLRNTLLIFGGNMLVTVVVLGLAAFSISRLNVPHAKTIHFMFIVTLFIPPTTYLIPNFINLKDLNLLNSFFAFWLPAGANAFYLLLLKNFFDEIHAEMFEAARIDGASEIKCFLRIAIPLSVPVISTLAIFVFSTAWNDWFWPSLVMHSDDKYPLATAIYKYIINARRLDLNIKFAILFMVMVPPIAVFLTFQRFIMRGLHLGGVKG</sequence>
<feature type="domain" description="ABC transmembrane type-1" evidence="8">
    <location>
        <begin position="85"/>
        <end position="275"/>
    </location>
</feature>
<dbReference type="PANTHER" id="PTHR43744:SF6">
    <property type="entry name" value="ABC TRANSPORTER PERMEASE PROTEIN YESQ-RELATED"/>
    <property type="match status" value="1"/>
</dbReference>
<dbReference type="Gene3D" id="1.10.3720.10">
    <property type="entry name" value="MetI-like"/>
    <property type="match status" value="1"/>
</dbReference>
<keyword evidence="10" id="KW-1185">Reference proteome</keyword>
<keyword evidence="2 7" id="KW-0813">Transport</keyword>
<dbReference type="Proteomes" id="UP000076927">
    <property type="component" value="Chromosome"/>
</dbReference>
<evidence type="ECO:0000256" key="3">
    <source>
        <dbReference type="ARBA" id="ARBA00022475"/>
    </source>
</evidence>
<gene>
    <name evidence="9" type="ORF">SY83_21290</name>
</gene>
<dbReference type="InterPro" id="IPR000515">
    <property type="entry name" value="MetI-like"/>
</dbReference>
<feature type="transmembrane region" description="Helical" evidence="7">
    <location>
        <begin position="195"/>
        <end position="220"/>
    </location>
</feature>
<comment type="similarity">
    <text evidence="7">Belongs to the binding-protein-dependent transport system permease family.</text>
</comment>
<dbReference type="Pfam" id="PF00528">
    <property type="entry name" value="BPD_transp_1"/>
    <property type="match status" value="1"/>
</dbReference>
<evidence type="ECO:0000256" key="1">
    <source>
        <dbReference type="ARBA" id="ARBA00004651"/>
    </source>
</evidence>
<keyword evidence="6 7" id="KW-0472">Membrane</keyword>
<dbReference type="CDD" id="cd06261">
    <property type="entry name" value="TM_PBP2"/>
    <property type="match status" value="1"/>
</dbReference>
<feature type="transmembrane region" description="Helical" evidence="7">
    <location>
        <begin position="258"/>
        <end position="275"/>
    </location>
</feature>
<proteinExistence type="inferred from homology"/>
<evidence type="ECO:0000313" key="10">
    <source>
        <dbReference type="Proteomes" id="UP000076927"/>
    </source>
</evidence>
<name>A0A172TNR6_9BACL</name>
<dbReference type="PATRIC" id="fig|1178515.4.peg.4313"/>
<dbReference type="SUPFAM" id="SSF161098">
    <property type="entry name" value="MetI-like"/>
    <property type="match status" value="1"/>
</dbReference>
<protein>
    <submittedName>
        <fullName evidence="9">ABC transporter permease</fullName>
    </submittedName>
</protein>
<reference evidence="9 10" key="1">
    <citation type="submission" date="2015-01" db="EMBL/GenBank/DDBJ databases">
        <title>Paenibacillus swuensis/DY6/whole genome sequencing.</title>
        <authorList>
            <person name="Kim M.K."/>
            <person name="Srinivasan S."/>
            <person name="Lee J.-J."/>
        </authorList>
    </citation>
    <scope>NUCLEOTIDE SEQUENCE [LARGE SCALE GENOMIC DNA]</scope>
    <source>
        <strain evidence="9 10">DY6</strain>
    </source>
</reference>
<accession>A0A172TNR6</accession>
<comment type="subcellular location">
    <subcellularLocation>
        <location evidence="1 7">Cell membrane</location>
        <topology evidence="1 7">Multi-pass membrane protein</topology>
    </subcellularLocation>
</comment>
<dbReference type="InterPro" id="IPR035906">
    <property type="entry name" value="MetI-like_sf"/>
</dbReference>
<dbReference type="STRING" id="1178515.SY83_21290"/>
<keyword evidence="5 7" id="KW-1133">Transmembrane helix</keyword>
<feature type="transmembrane region" description="Helical" evidence="7">
    <location>
        <begin position="21"/>
        <end position="42"/>
    </location>
</feature>
<dbReference type="GO" id="GO:0005886">
    <property type="term" value="C:plasma membrane"/>
    <property type="evidence" value="ECO:0007669"/>
    <property type="project" value="UniProtKB-SubCell"/>
</dbReference>
<dbReference type="RefSeq" id="WP_068610183.1">
    <property type="nucleotide sequence ID" value="NZ_CP011388.1"/>
</dbReference>
<evidence type="ECO:0000259" key="8">
    <source>
        <dbReference type="PROSITE" id="PS50928"/>
    </source>
</evidence>
<evidence type="ECO:0000256" key="7">
    <source>
        <dbReference type="RuleBase" id="RU363032"/>
    </source>
</evidence>
<evidence type="ECO:0000256" key="5">
    <source>
        <dbReference type="ARBA" id="ARBA00022989"/>
    </source>
</evidence>
<keyword evidence="3" id="KW-1003">Cell membrane</keyword>
<dbReference type="AlphaFoldDB" id="A0A172TNR6"/>
<feature type="transmembrane region" description="Helical" evidence="7">
    <location>
        <begin position="89"/>
        <end position="110"/>
    </location>
</feature>
<feature type="transmembrane region" description="Helical" evidence="7">
    <location>
        <begin position="122"/>
        <end position="142"/>
    </location>
</feature>
<feature type="transmembrane region" description="Helical" evidence="7">
    <location>
        <begin position="154"/>
        <end position="174"/>
    </location>
</feature>
<dbReference type="OrthoDB" id="2063054at2"/>
<evidence type="ECO:0000256" key="2">
    <source>
        <dbReference type="ARBA" id="ARBA00022448"/>
    </source>
</evidence>
<dbReference type="EMBL" id="CP011388">
    <property type="protein sequence ID" value="ANE48393.1"/>
    <property type="molecule type" value="Genomic_DNA"/>
</dbReference>
<keyword evidence="4 7" id="KW-0812">Transmembrane</keyword>
<evidence type="ECO:0000256" key="4">
    <source>
        <dbReference type="ARBA" id="ARBA00022692"/>
    </source>
</evidence>
<evidence type="ECO:0000313" key="9">
    <source>
        <dbReference type="EMBL" id="ANE48393.1"/>
    </source>
</evidence>
<dbReference type="PROSITE" id="PS50928">
    <property type="entry name" value="ABC_TM1"/>
    <property type="match status" value="1"/>
</dbReference>
<dbReference type="GO" id="GO:0055085">
    <property type="term" value="P:transmembrane transport"/>
    <property type="evidence" value="ECO:0007669"/>
    <property type="project" value="InterPro"/>
</dbReference>